<protein>
    <submittedName>
        <fullName evidence="1">DUF4837 family protein</fullName>
    </submittedName>
</protein>
<dbReference type="EMBL" id="DTDR01000004">
    <property type="protein sequence ID" value="HGK62999.1"/>
    <property type="molecule type" value="Genomic_DNA"/>
</dbReference>
<sequence>MLINPDIWQKVLRFFKLLFFFFFILCSPLPPTLGEFREVIVFTDYPIDEVLEKILKKKVYTPQEEFYFKIRYKTLSAFPSLKNFSTLFLIGVINDEFISDLIGDKLEIVKRDTFGLFRLKDLYRKNQTILIFVSSDKNLLKEGLKRYEKRIFASLLEHIENLLYIYTYIQGIDEKKMKYLKTNYGFNFKIPKRYYLKEEYKKDNFIYLFTHYPDRSIFVYWENNNRPLIPKEIADLRDSLTIKFYNGDYILREYTSAESTNFLGNPAIKIMGVWQNDKDIIGGPFISYAFNYQNKFFLIDGTLFNPGEKKLSNLLQLDVILKTFSIY</sequence>
<organism evidence="1">
    <name type="scientific">candidate division WOR-3 bacterium</name>
    <dbReference type="NCBI Taxonomy" id="2052148"/>
    <lineage>
        <taxon>Bacteria</taxon>
        <taxon>Bacteria division WOR-3</taxon>
    </lineage>
</organism>
<proteinExistence type="predicted"/>
<dbReference type="AlphaFoldDB" id="A0A7V4E2J3"/>
<comment type="caution">
    <text evidence="1">The sequence shown here is derived from an EMBL/GenBank/DDBJ whole genome shotgun (WGS) entry which is preliminary data.</text>
</comment>
<reference evidence="1" key="1">
    <citation type="journal article" date="2020" name="mSystems">
        <title>Genome- and Community-Level Interaction Insights into Carbon Utilization and Element Cycling Functions of Hydrothermarchaeota in Hydrothermal Sediment.</title>
        <authorList>
            <person name="Zhou Z."/>
            <person name="Liu Y."/>
            <person name="Xu W."/>
            <person name="Pan J."/>
            <person name="Luo Z.H."/>
            <person name="Li M."/>
        </authorList>
    </citation>
    <scope>NUCLEOTIDE SEQUENCE [LARGE SCALE GENOMIC DNA]</scope>
    <source>
        <strain evidence="1">SpSt-697</strain>
    </source>
</reference>
<name>A0A7V4E2J3_UNCW3</name>
<dbReference type="InterPro" id="IPR032286">
    <property type="entry name" value="DUF4837"/>
</dbReference>
<gene>
    <name evidence="1" type="ORF">ENU74_00130</name>
</gene>
<accession>A0A7V4E2J3</accession>
<dbReference type="Pfam" id="PF16125">
    <property type="entry name" value="DUF4837"/>
    <property type="match status" value="1"/>
</dbReference>
<evidence type="ECO:0000313" key="1">
    <source>
        <dbReference type="EMBL" id="HGK62999.1"/>
    </source>
</evidence>